<evidence type="ECO:0000313" key="3">
    <source>
        <dbReference type="Proteomes" id="UP001470230"/>
    </source>
</evidence>
<evidence type="ECO:0000256" key="1">
    <source>
        <dbReference type="SAM" id="MobiDB-lite"/>
    </source>
</evidence>
<keyword evidence="3" id="KW-1185">Reference proteome</keyword>
<organism evidence="2 3">
    <name type="scientific">Tritrichomonas musculus</name>
    <dbReference type="NCBI Taxonomy" id="1915356"/>
    <lineage>
        <taxon>Eukaryota</taxon>
        <taxon>Metamonada</taxon>
        <taxon>Parabasalia</taxon>
        <taxon>Tritrichomonadida</taxon>
        <taxon>Tritrichomonadidae</taxon>
        <taxon>Tritrichomonas</taxon>
    </lineage>
</organism>
<comment type="caution">
    <text evidence="2">The sequence shown here is derived from an EMBL/GenBank/DDBJ whole genome shotgun (WGS) entry which is preliminary data.</text>
</comment>
<protein>
    <recommendedName>
        <fullName evidence="4">DBF4-type domain-containing protein</fullName>
    </recommendedName>
</protein>
<reference evidence="2 3" key="1">
    <citation type="submission" date="2024-04" db="EMBL/GenBank/DDBJ databases">
        <title>Tritrichomonas musculus Genome.</title>
        <authorList>
            <person name="Alves-Ferreira E."/>
            <person name="Grigg M."/>
            <person name="Lorenzi H."/>
            <person name="Galac M."/>
        </authorList>
    </citation>
    <scope>NUCLEOTIDE SEQUENCE [LARGE SCALE GENOMIC DNA]</scope>
    <source>
        <strain evidence="2 3">EAF2021</strain>
    </source>
</reference>
<dbReference type="Proteomes" id="UP001470230">
    <property type="component" value="Unassembled WGS sequence"/>
</dbReference>
<gene>
    <name evidence="2" type="ORF">M9Y10_036216</name>
</gene>
<sequence length="343" mass="38639">MRNEKSTLISQFPYNYTNSLNWEASNTKLSHIHQSSSKSQSISKSFFDKINVSILIPDQETTKIVEDAMISAGANVIVGKPENADIIISQTQIIKTPEINFTPNRKRIPPVATVSAITPKSSKSPNVSGQLILTPSPYNDKAGKKTKSPRNILTSQIPWIYDYEKKNNRANKNSNTNKNSKKTNNNAKIFNTSTINNSSTSISGPLIEAHPPSSNEDLAQNVLIISDISRRFRPTFTIIKQSISIHYGKVPQAYHITPFDPIPPMAKELVEKYKAKLRNNRVTINPQPTNNGYCYICQTPYKDAPTHHCSKSHQNSAYLVNWNEFDQLAFQINSEFLDWTKNQ</sequence>
<feature type="compositionally biased region" description="Polar residues" evidence="1">
    <location>
        <begin position="117"/>
        <end position="137"/>
    </location>
</feature>
<evidence type="ECO:0000313" key="2">
    <source>
        <dbReference type="EMBL" id="KAK8837681.1"/>
    </source>
</evidence>
<feature type="region of interest" description="Disordered" evidence="1">
    <location>
        <begin position="117"/>
        <end position="148"/>
    </location>
</feature>
<dbReference type="EMBL" id="JAPFFF010000058">
    <property type="protein sequence ID" value="KAK8837681.1"/>
    <property type="molecule type" value="Genomic_DNA"/>
</dbReference>
<proteinExistence type="predicted"/>
<accession>A0ABR2GVJ3</accession>
<evidence type="ECO:0008006" key="4">
    <source>
        <dbReference type="Google" id="ProtNLM"/>
    </source>
</evidence>
<name>A0ABR2GVJ3_9EUKA</name>